<gene>
    <name evidence="3" type="ORF">SAMN06265377_2339</name>
</gene>
<evidence type="ECO:0000313" key="4">
    <source>
        <dbReference type="Proteomes" id="UP000219048"/>
    </source>
</evidence>
<feature type="domain" description="2TM" evidence="2">
    <location>
        <begin position="10"/>
        <end position="91"/>
    </location>
</feature>
<evidence type="ECO:0000256" key="1">
    <source>
        <dbReference type="SAM" id="Phobius"/>
    </source>
</evidence>
<evidence type="ECO:0000259" key="2">
    <source>
        <dbReference type="Pfam" id="PF13239"/>
    </source>
</evidence>
<keyword evidence="1" id="KW-1133">Transmembrane helix</keyword>
<evidence type="ECO:0000313" key="3">
    <source>
        <dbReference type="EMBL" id="SNZ00515.1"/>
    </source>
</evidence>
<dbReference type="AlphaFoldDB" id="A0A285MTK3"/>
<dbReference type="Proteomes" id="UP000219048">
    <property type="component" value="Unassembled WGS sequence"/>
</dbReference>
<protein>
    <submittedName>
        <fullName evidence="3">2TM domain-containing protein</fullName>
    </submittedName>
</protein>
<feature type="transmembrane region" description="Helical" evidence="1">
    <location>
        <begin position="53"/>
        <end position="77"/>
    </location>
</feature>
<accession>A0A285MTK3</accession>
<feature type="transmembrane region" description="Helical" evidence="1">
    <location>
        <begin position="21"/>
        <end position="41"/>
    </location>
</feature>
<dbReference type="InterPro" id="IPR025698">
    <property type="entry name" value="2TM_dom"/>
</dbReference>
<sequence length="101" mass="12159">MEHFDNGKYKRAKKQVEEIKGFYIHLTIYVAVNTFILVNIYRHSDNFWEWPHFVTLGAWGIGLLFHASKTFGVNLLFGKNWEERQIQKYIEKDKEEMGKYK</sequence>
<proteinExistence type="predicted"/>
<dbReference type="Pfam" id="PF13239">
    <property type="entry name" value="2TM"/>
    <property type="match status" value="1"/>
</dbReference>
<keyword evidence="1" id="KW-0812">Transmembrane</keyword>
<name>A0A285MTK3_9FLAO</name>
<keyword evidence="4" id="KW-1185">Reference proteome</keyword>
<reference evidence="4" key="1">
    <citation type="submission" date="2017-09" db="EMBL/GenBank/DDBJ databases">
        <authorList>
            <person name="Varghese N."/>
            <person name="Submissions S."/>
        </authorList>
    </citation>
    <scope>NUCLEOTIDE SEQUENCE [LARGE SCALE GENOMIC DNA]</scope>
    <source>
        <strain evidence="4">DSM 25885</strain>
    </source>
</reference>
<keyword evidence="1" id="KW-0472">Membrane</keyword>
<dbReference type="EMBL" id="OBEH01000003">
    <property type="protein sequence ID" value="SNZ00515.1"/>
    <property type="molecule type" value="Genomic_DNA"/>
</dbReference>
<dbReference type="OrthoDB" id="8965954at2"/>
<organism evidence="3 4">
    <name type="scientific">Flagellimonas pacifica</name>
    <dbReference type="NCBI Taxonomy" id="1247520"/>
    <lineage>
        <taxon>Bacteria</taxon>
        <taxon>Pseudomonadati</taxon>
        <taxon>Bacteroidota</taxon>
        <taxon>Flavobacteriia</taxon>
        <taxon>Flavobacteriales</taxon>
        <taxon>Flavobacteriaceae</taxon>
        <taxon>Flagellimonas</taxon>
    </lineage>
</organism>